<keyword evidence="5 9" id="KW-0560">Oxidoreductase</keyword>
<evidence type="ECO:0000313" key="10">
    <source>
        <dbReference type="Proteomes" id="UP001229651"/>
    </source>
</evidence>
<dbReference type="PANTHER" id="PTHR33711:SF7">
    <property type="entry name" value="INTRADIOL RING-CLEAVAGE DIOXYGENASES DOMAIN-CONTAINING PROTEIN-RELATED"/>
    <property type="match status" value="1"/>
</dbReference>
<evidence type="ECO:0000256" key="5">
    <source>
        <dbReference type="ARBA" id="ARBA00023002"/>
    </source>
</evidence>
<dbReference type="Gene3D" id="2.60.130.10">
    <property type="entry name" value="Aromatic compound dioxygenase"/>
    <property type="match status" value="1"/>
</dbReference>
<feature type="region of interest" description="Disordered" evidence="7">
    <location>
        <begin position="1"/>
        <end position="21"/>
    </location>
</feature>
<comment type="cofactor">
    <cofactor evidence="1">
        <name>Fe(3+)</name>
        <dbReference type="ChEBI" id="CHEBI:29034"/>
    </cofactor>
</comment>
<evidence type="ECO:0000256" key="4">
    <source>
        <dbReference type="ARBA" id="ARBA00022964"/>
    </source>
</evidence>
<dbReference type="EMBL" id="JAUSUT010000001">
    <property type="protein sequence ID" value="MDQ0381932.1"/>
    <property type="molecule type" value="Genomic_DNA"/>
</dbReference>
<dbReference type="InterPro" id="IPR000627">
    <property type="entry name" value="Intradiol_dOase_C"/>
</dbReference>
<dbReference type="Proteomes" id="UP001229651">
    <property type="component" value="Unassembled WGS sequence"/>
</dbReference>
<proteinExistence type="inferred from homology"/>
<dbReference type="RefSeq" id="WP_306996703.1">
    <property type="nucleotide sequence ID" value="NZ_JAUSUT010000001.1"/>
</dbReference>
<dbReference type="InterPro" id="IPR050770">
    <property type="entry name" value="Intradiol_RC_Dioxygenase"/>
</dbReference>
<protein>
    <submittedName>
        <fullName evidence="9">Catechol 1,2-dioxygenase</fullName>
        <ecNumber evidence="9">1.13.11.1</ecNumber>
    </submittedName>
</protein>
<evidence type="ECO:0000256" key="1">
    <source>
        <dbReference type="ARBA" id="ARBA00001965"/>
    </source>
</evidence>
<dbReference type="EC" id="1.13.11.1" evidence="9"/>
<evidence type="ECO:0000256" key="7">
    <source>
        <dbReference type="SAM" id="MobiDB-lite"/>
    </source>
</evidence>
<name>A0ABU0F2Z1_9PSEU</name>
<keyword evidence="6" id="KW-0408">Iron</keyword>
<keyword evidence="10" id="KW-1185">Reference proteome</keyword>
<dbReference type="PROSITE" id="PS00083">
    <property type="entry name" value="INTRADIOL_DIOXYGENAS"/>
    <property type="match status" value="1"/>
</dbReference>
<comment type="similarity">
    <text evidence="2">Belongs to the intradiol ring-cleavage dioxygenase family.</text>
</comment>
<dbReference type="GO" id="GO:0018576">
    <property type="term" value="F:catechol 1,2-dioxygenase activity"/>
    <property type="evidence" value="ECO:0007669"/>
    <property type="project" value="UniProtKB-EC"/>
</dbReference>
<evidence type="ECO:0000256" key="6">
    <source>
        <dbReference type="ARBA" id="ARBA00023004"/>
    </source>
</evidence>
<dbReference type="Pfam" id="PF04444">
    <property type="entry name" value="Dioxygenase_N"/>
    <property type="match status" value="1"/>
</dbReference>
<gene>
    <name evidence="9" type="ORF">FB470_005926</name>
</gene>
<dbReference type="SUPFAM" id="SSF49482">
    <property type="entry name" value="Aromatic compound dioxygenase"/>
    <property type="match status" value="1"/>
</dbReference>
<evidence type="ECO:0000259" key="8">
    <source>
        <dbReference type="PROSITE" id="PS00083"/>
    </source>
</evidence>
<reference evidence="9 10" key="1">
    <citation type="submission" date="2023-07" db="EMBL/GenBank/DDBJ databases">
        <title>Sequencing the genomes of 1000 actinobacteria strains.</title>
        <authorList>
            <person name="Klenk H.-P."/>
        </authorList>
    </citation>
    <scope>NUCLEOTIDE SEQUENCE [LARGE SCALE GENOMIC DNA]</scope>
    <source>
        <strain evidence="9 10">DSM 45805</strain>
    </source>
</reference>
<organism evidence="9 10">
    <name type="scientific">Amycolatopsis thermophila</name>
    <dbReference type="NCBI Taxonomy" id="206084"/>
    <lineage>
        <taxon>Bacteria</taxon>
        <taxon>Bacillati</taxon>
        <taxon>Actinomycetota</taxon>
        <taxon>Actinomycetes</taxon>
        <taxon>Pseudonocardiales</taxon>
        <taxon>Pseudonocardiaceae</taxon>
        <taxon>Amycolatopsis</taxon>
    </lineage>
</organism>
<evidence type="ECO:0000256" key="3">
    <source>
        <dbReference type="ARBA" id="ARBA00022723"/>
    </source>
</evidence>
<dbReference type="Pfam" id="PF00775">
    <property type="entry name" value="Dioxygenase_C"/>
    <property type="match status" value="1"/>
</dbReference>
<keyword evidence="3" id="KW-0479">Metal-binding</keyword>
<dbReference type="InterPro" id="IPR015889">
    <property type="entry name" value="Intradiol_dOase_core"/>
</dbReference>
<feature type="domain" description="Intradiol ring-cleavage dioxygenases" evidence="8">
    <location>
        <begin position="140"/>
        <end position="168"/>
    </location>
</feature>
<comment type="caution">
    <text evidence="9">The sequence shown here is derived from an EMBL/GenBank/DDBJ whole genome shotgun (WGS) entry which is preliminary data.</text>
</comment>
<evidence type="ECO:0000313" key="9">
    <source>
        <dbReference type="EMBL" id="MDQ0381932.1"/>
    </source>
</evidence>
<keyword evidence="4" id="KW-0223">Dioxygenase</keyword>
<evidence type="ECO:0000256" key="2">
    <source>
        <dbReference type="ARBA" id="ARBA00007825"/>
    </source>
</evidence>
<dbReference type="PANTHER" id="PTHR33711">
    <property type="entry name" value="DIOXYGENASE, PUTATIVE (AFU_ORTHOLOGUE AFUA_2G02910)-RELATED"/>
    <property type="match status" value="1"/>
</dbReference>
<accession>A0ABU0F2Z1</accession>
<dbReference type="InterPro" id="IPR007535">
    <property type="entry name" value="Catechol_dOase_N"/>
</dbReference>
<sequence length="303" mass="32792">MTAEESARPGTGSGFSEEDSAGVVVESLRNTPDQRLKEVLTSLVEHLHAFVKDVEPSHAEWQAGIDFLTAVGHMCDDTRQEFVLLSDVLGVSMLVDAINNRRSAAATDTTVLGPFHMVESPPRELGATISLDGNGEPCVFAGQVTSSDGTPLPGAVVDVWQANGAGFYDVQQPDVQPERNLRGLFTTDEHGRFWLRTVVPRYYPIPDDGPVGQLLAATRRHPNRPAHIHLIAEAAGHASLTTHVFVEGSPYLDSDTVFGVKESLIRPVTVVDDPARAEHYGVGNPFRLLEFDVVLDPLGEAGR</sequence>